<evidence type="ECO:0000259" key="1">
    <source>
        <dbReference type="Pfam" id="PF17919"/>
    </source>
</evidence>
<dbReference type="OrthoDB" id="6428871at2759"/>
<dbReference type="Pfam" id="PF17919">
    <property type="entry name" value="RT_RNaseH_2"/>
    <property type="match status" value="1"/>
</dbReference>
<dbReference type="InterPro" id="IPR043502">
    <property type="entry name" value="DNA/RNA_pol_sf"/>
</dbReference>
<keyword evidence="3" id="KW-1185">Reference proteome</keyword>
<dbReference type="AlphaFoldDB" id="A0A4Y2CNT8"/>
<protein>
    <recommendedName>
        <fullName evidence="1">Reverse transcriptase/retrotransposon-derived protein RNase H-like domain-containing protein</fullName>
    </recommendedName>
</protein>
<accession>A0A4Y2CNT8</accession>
<evidence type="ECO:0000313" key="2">
    <source>
        <dbReference type="EMBL" id="GBM06091.1"/>
    </source>
</evidence>
<dbReference type="PANTHER" id="PTHR33064:SF37">
    <property type="entry name" value="RIBONUCLEASE H"/>
    <property type="match status" value="1"/>
</dbReference>
<dbReference type="Proteomes" id="UP000499080">
    <property type="component" value="Unassembled WGS sequence"/>
</dbReference>
<organism evidence="2 3">
    <name type="scientific">Araneus ventricosus</name>
    <name type="common">Orbweaver spider</name>
    <name type="synonym">Epeira ventricosa</name>
    <dbReference type="NCBI Taxonomy" id="182803"/>
    <lineage>
        <taxon>Eukaryota</taxon>
        <taxon>Metazoa</taxon>
        <taxon>Ecdysozoa</taxon>
        <taxon>Arthropoda</taxon>
        <taxon>Chelicerata</taxon>
        <taxon>Arachnida</taxon>
        <taxon>Araneae</taxon>
        <taxon>Araneomorphae</taxon>
        <taxon>Entelegynae</taxon>
        <taxon>Araneoidea</taxon>
        <taxon>Araneidae</taxon>
        <taxon>Araneus</taxon>
    </lineage>
</organism>
<reference evidence="2 3" key="1">
    <citation type="journal article" date="2019" name="Sci. Rep.">
        <title>Orb-weaving spider Araneus ventricosus genome elucidates the spidroin gene catalogue.</title>
        <authorList>
            <person name="Kono N."/>
            <person name="Nakamura H."/>
            <person name="Ohtoshi R."/>
            <person name="Moran D.A.P."/>
            <person name="Shinohara A."/>
            <person name="Yoshida Y."/>
            <person name="Fujiwara M."/>
            <person name="Mori M."/>
            <person name="Tomita M."/>
            <person name="Arakawa K."/>
        </authorList>
    </citation>
    <scope>NUCLEOTIDE SEQUENCE [LARGE SCALE GENOMIC DNA]</scope>
</reference>
<sequence length="207" mass="23801">MGRHRFCVNDYRRINAEVTIRIVISPPRIDDTWMFETEPMVLIRLERSGYWQVEVQPRNKEKRRQPSPEPGHLADLRWTEEIEKSFNSLNMAYDSVPVLTHPRTDKEFILDTDASNEGIGAVLSQKIGNEECVKSLTSARAWEPEGQDSSLGSKDCKNMTLKSSIEEEPLTEMQMRSLEDPVKGVAKTLHECRKKFGMETDISVFNN</sequence>
<dbReference type="GO" id="GO:0071897">
    <property type="term" value="P:DNA biosynthetic process"/>
    <property type="evidence" value="ECO:0007669"/>
    <property type="project" value="UniProtKB-ARBA"/>
</dbReference>
<dbReference type="SUPFAM" id="SSF56672">
    <property type="entry name" value="DNA/RNA polymerases"/>
    <property type="match status" value="1"/>
</dbReference>
<name>A0A4Y2CNT8_ARAVE</name>
<dbReference type="InterPro" id="IPR051320">
    <property type="entry name" value="Viral_Replic_Matur_Polypro"/>
</dbReference>
<comment type="caution">
    <text evidence="2">The sequence shown here is derived from an EMBL/GenBank/DDBJ whole genome shotgun (WGS) entry which is preliminary data.</text>
</comment>
<dbReference type="EMBL" id="BGPR01000222">
    <property type="protein sequence ID" value="GBM06091.1"/>
    <property type="molecule type" value="Genomic_DNA"/>
</dbReference>
<dbReference type="InterPro" id="IPR041577">
    <property type="entry name" value="RT_RNaseH_2"/>
</dbReference>
<gene>
    <name evidence="2" type="ORF">AVEN_49464_1</name>
</gene>
<feature type="domain" description="Reverse transcriptase/retrotransposon-derived protein RNase H-like" evidence="1">
    <location>
        <begin position="78"/>
        <end position="134"/>
    </location>
</feature>
<proteinExistence type="predicted"/>
<dbReference type="PANTHER" id="PTHR33064">
    <property type="entry name" value="POL PROTEIN"/>
    <property type="match status" value="1"/>
</dbReference>
<evidence type="ECO:0000313" key="3">
    <source>
        <dbReference type="Proteomes" id="UP000499080"/>
    </source>
</evidence>